<dbReference type="Pfam" id="PF08839">
    <property type="entry name" value="CDT1"/>
    <property type="match status" value="1"/>
</dbReference>
<dbReference type="InterPro" id="IPR045173">
    <property type="entry name" value="Cdt1"/>
</dbReference>
<reference evidence="5" key="2">
    <citation type="submission" date="2022-01" db="EMBL/GenBank/DDBJ databases">
        <authorList>
            <person name="Yamashiro T."/>
            <person name="Shiraishi A."/>
            <person name="Satake H."/>
            <person name="Nakayama K."/>
        </authorList>
    </citation>
    <scope>NUCLEOTIDE SEQUENCE</scope>
</reference>
<dbReference type="PANTHER" id="PTHR28637">
    <property type="entry name" value="DNA REPLICATION FACTOR CDT1"/>
    <property type="match status" value="1"/>
</dbReference>
<dbReference type="InterPro" id="IPR032054">
    <property type="entry name" value="Cdt1_C"/>
</dbReference>
<dbReference type="SUPFAM" id="SSF46785">
    <property type="entry name" value="Winged helix' DNA-binding domain"/>
    <property type="match status" value="1"/>
</dbReference>
<dbReference type="Gene3D" id="1.10.10.1420">
    <property type="entry name" value="DNA replication factor Cdt1, C-terminal WH domain"/>
    <property type="match status" value="1"/>
</dbReference>
<dbReference type="Pfam" id="PF16679">
    <property type="entry name" value="CDT1_C"/>
    <property type="match status" value="1"/>
</dbReference>
<protein>
    <submittedName>
        <fullName evidence="5">CDT1-like protein a, chloroplastic</fullName>
    </submittedName>
</protein>
<organism evidence="5 6">
    <name type="scientific">Tanacetum coccineum</name>
    <dbReference type="NCBI Taxonomy" id="301880"/>
    <lineage>
        <taxon>Eukaryota</taxon>
        <taxon>Viridiplantae</taxon>
        <taxon>Streptophyta</taxon>
        <taxon>Embryophyta</taxon>
        <taxon>Tracheophyta</taxon>
        <taxon>Spermatophyta</taxon>
        <taxon>Magnoliopsida</taxon>
        <taxon>eudicotyledons</taxon>
        <taxon>Gunneridae</taxon>
        <taxon>Pentapetalae</taxon>
        <taxon>asterids</taxon>
        <taxon>campanulids</taxon>
        <taxon>Asterales</taxon>
        <taxon>Asteraceae</taxon>
        <taxon>Asteroideae</taxon>
        <taxon>Anthemideae</taxon>
        <taxon>Anthemidinae</taxon>
        <taxon>Tanacetum</taxon>
    </lineage>
</organism>
<evidence type="ECO:0000313" key="5">
    <source>
        <dbReference type="EMBL" id="GJS72568.1"/>
    </source>
</evidence>
<feature type="region of interest" description="Disordered" evidence="3">
    <location>
        <begin position="384"/>
        <end position="409"/>
    </location>
</feature>
<evidence type="ECO:0000256" key="1">
    <source>
        <dbReference type="ARBA" id="ARBA00008356"/>
    </source>
</evidence>
<dbReference type="EMBL" id="BQNB010010088">
    <property type="protein sequence ID" value="GJS72568.1"/>
    <property type="molecule type" value="Genomic_DNA"/>
</dbReference>
<reference evidence="5" key="1">
    <citation type="journal article" date="2022" name="Int. J. Mol. Sci.">
        <title>Draft Genome of Tanacetum Coccineum: Genomic Comparison of Closely Related Tanacetum-Family Plants.</title>
        <authorList>
            <person name="Yamashiro T."/>
            <person name="Shiraishi A."/>
            <person name="Nakayama K."/>
            <person name="Satake H."/>
        </authorList>
    </citation>
    <scope>NUCLEOTIDE SEQUENCE</scope>
</reference>
<keyword evidence="2" id="KW-0131">Cell cycle</keyword>
<proteinExistence type="inferred from homology"/>
<feature type="compositionally biased region" description="Basic and acidic residues" evidence="3">
    <location>
        <begin position="59"/>
        <end position="73"/>
    </location>
</feature>
<accession>A0ABQ4Y4I0</accession>
<dbReference type="PANTHER" id="PTHR28637:SF1">
    <property type="entry name" value="DNA REPLICATION FACTOR CDT1"/>
    <property type="match status" value="1"/>
</dbReference>
<comment type="caution">
    <text evidence="5">The sequence shown here is derived from an EMBL/GenBank/DDBJ whole genome shotgun (WGS) entry which is preliminary data.</text>
</comment>
<dbReference type="CDD" id="cd08674">
    <property type="entry name" value="Cdt1_m"/>
    <property type="match status" value="1"/>
</dbReference>
<feature type="domain" description="CDT1 Geminin-binding" evidence="4">
    <location>
        <begin position="98"/>
        <end position="250"/>
    </location>
</feature>
<feature type="region of interest" description="Disordered" evidence="3">
    <location>
        <begin position="283"/>
        <end position="302"/>
    </location>
</feature>
<dbReference type="Proteomes" id="UP001151760">
    <property type="component" value="Unassembled WGS sequence"/>
</dbReference>
<evidence type="ECO:0000256" key="3">
    <source>
        <dbReference type="SAM" id="MobiDB-lite"/>
    </source>
</evidence>
<feature type="region of interest" description="Disordered" evidence="3">
    <location>
        <begin position="1"/>
        <end position="85"/>
    </location>
</feature>
<comment type="similarity">
    <text evidence="1">Belongs to the Cdt1 family.</text>
</comment>
<sequence length="648" mass="73137">MNSIGPSSASFDSSKSKKQEVSPPDLNNLTFKTPEKPSHAPRRPLTRRQTVLSINQIRDAAKKLRKTDPKPESASDPLTTSDDIAETVTAKSKTAKPLAERYEMLDEFFKGMQSCIRYLELKGYVTSMANICPAVQSLTDRRFSYRHLAQLKYLLPEAIEVKKILVRDDRTSCMKPDLVVSLDFGVIQKDGEKAESGNLRLRKLFRKRLVAFCKNHLEVQPVIIVAMYMLNLLFSHSADGDEVPEETLPEPFNHSIQVALSIAVEKPNVASVQDVTYTVSQGPPVAASHMPPSFKRRFSRPVPTQNVETAEQVVDGSAKVVCVPNAPSAVKVSAKLPETPIKNFALDKKKDVSSVDGTPAKHILSPFSATPAQASRPLVRGFMTPDEESMMSPKKLTRRSSSTRRPITFDTPVKSKMAPVQRVSADDDDLYDILDEDLFSSIKEKEQISLDEKDPALSQAKWRKQMVAGLPKLFDTILFFFQSIKRSVATKEELMHTIYSSQLEIVDQREVDEQLRLLQELAPEWIYQKMSSSGDSLFWTPQHPSLGSNNWGGASPLLARDIPKESLEQKYLRPNSIRTRDEIFPVHEEVLHQSQTKSQPLKPFKKGFLLKLIWPDKKSKGCETLGAKLKKRRWFPELDRKGRWPQGW</sequence>
<dbReference type="InterPro" id="IPR038090">
    <property type="entry name" value="Cdt1_C_WH_dom_sf"/>
</dbReference>
<dbReference type="InterPro" id="IPR036390">
    <property type="entry name" value="WH_DNA-bd_sf"/>
</dbReference>
<keyword evidence="6" id="KW-1185">Reference proteome</keyword>
<evidence type="ECO:0000256" key="2">
    <source>
        <dbReference type="ARBA" id="ARBA00023306"/>
    </source>
</evidence>
<dbReference type="SMART" id="SM01075">
    <property type="entry name" value="CDT1"/>
    <property type="match status" value="1"/>
</dbReference>
<evidence type="ECO:0000259" key="4">
    <source>
        <dbReference type="SMART" id="SM01075"/>
    </source>
</evidence>
<feature type="compositionally biased region" description="Polar residues" evidence="3">
    <location>
        <begin position="47"/>
        <end position="56"/>
    </location>
</feature>
<name>A0ABQ4Y4I0_9ASTR</name>
<evidence type="ECO:0000313" key="6">
    <source>
        <dbReference type="Proteomes" id="UP001151760"/>
    </source>
</evidence>
<gene>
    <name evidence="5" type="ORF">Tco_0705409</name>
</gene>
<dbReference type="InterPro" id="IPR014939">
    <property type="entry name" value="CDT1_Gemini-bd-like"/>
</dbReference>